<name>A0A401ZXS1_9CHLR</name>
<dbReference type="Gene3D" id="3.10.180.10">
    <property type="entry name" value="2,3-Dihydroxybiphenyl 1,2-Dioxygenase, domain 1"/>
    <property type="match status" value="1"/>
</dbReference>
<dbReference type="PROSITE" id="PS51819">
    <property type="entry name" value="VOC"/>
    <property type="match status" value="1"/>
</dbReference>
<protein>
    <submittedName>
        <fullName evidence="2">Glyoxalase</fullName>
    </submittedName>
</protein>
<evidence type="ECO:0000313" key="2">
    <source>
        <dbReference type="EMBL" id="GCE11656.1"/>
    </source>
</evidence>
<dbReference type="Proteomes" id="UP000287352">
    <property type="component" value="Unassembled WGS sequence"/>
</dbReference>
<gene>
    <name evidence="2" type="ORF">KTT_15150</name>
</gene>
<evidence type="ECO:0000313" key="3">
    <source>
        <dbReference type="Proteomes" id="UP000287352"/>
    </source>
</evidence>
<dbReference type="AlphaFoldDB" id="A0A401ZXS1"/>
<sequence>MSSLHQQRGLTLPRLQHVSLPIPTDGQEQVRAFYGRVLGFVEKPVPQSLTDRGLVWFAVGDGEMELHFIPDPNHPANPEESRHICFEVPDLETYRQALAAAGYEINEAGPIFNRPRFFTLDPFGNKLELTTILGSYLATE</sequence>
<dbReference type="InterPro" id="IPR029068">
    <property type="entry name" value="Glyas_Bleomycin-R_OHBP_Dase"/>
</dbReference>
<keyword evidence="3" id="KW-1185">Reference proteome</keyword>
<evidence type="ECO:0000259" key="1">
    <source>
        <dbReference type="PROSITE" id="PS51819"/>
    </source>
</evidence>
<accession>A0A401ZXS1</accession>
<organism evidence="2 3">
    <name type="scientific">Tengunoibacter tsumagoiensis</name>
    <dbReference type="NCBI Taxonomy" id="2014871"/>
    <lineage>
        <taxon>Bacteria</taxon>
        <taxon>Bacillati</taxon>
        <taxon>Chloroflexota</taxon>
        <taxon>Ktedonobacteria</taxon>
        <taxon>Ktedonobacterales</taxon>
        <taxon>Dictyobacteraceae</taxon>
        <taxon>Tengunoibacter</taxon>
    </lineage>
</organism>
<dbReference type="EMBL" id="BIFR01000001">
    <property type="protein sequence ID" value="GCE11656.1"/>
    <property type="molecule type" value="Genomic_DNA"/>
</dbReference>
<dbReference type="RefSeq" id="WP_126579342.1">
    <property type="nucleotide sequence ID" value="NZ_BIFR01000001.1"/>
</dbReference>
<reference evidence="3" key="1">
    <citation type="submission" date="2018-12" db="EMBL/GenBank/DDBJ databases">
        <title>Tengunoibacter tsumagoiensis gen. nov., sp. nov., Dictyobacter kobayashii sp. nov., D. alpinus sp. nov., and D. joshuensis sp. nov. and description of Dictyobacteraceae fam. nov. within the order Ktedonobacterales isolated from Tengu-no-mugimeshi.</title>
        <authorList>
            <person name="Wang C.M."/>
            <person name="Zheng Y."/>
            <person name="Sakai Y."/>
            <person name="Toyoda A."/>
            <person name="Minakuchi Y."/>
            <person name="Abe K."/>
            <person name="Yokota A."/>
            <person name="Yabe S."/>
        </authorList>
    </citation>
    <scope>NUCLEOTIDE SEQUENCE [LARGE SCALE GENOMIC DNA]</scope>
    <source>
        <strain evidence="3">Uno3</strain>
    </source>
</reference>
<dbReference type="Pfam" id="PF00903">
    <property type="entry name" value="Glyoxalase"/>
    <property type="match status" value="1"/>
</dbReference>
<feature type="domain" description="VOC" evidence="1">
    <location>
        <begin position="14"/>
        <end position="132"/>
    </location>
</feature>
<dbReference type="PANTHER" id="PTHR39175">
    <property type="entry name" value="FAMILY PROTEIN, PUTATIVE (AFU_ORTHOLOGUE AFUA_3G15060)-RELATED"/>
    <property type="match status" value="1"/>
</dbReference>
<dbReference type="PANTHER" id="PTHR39175:SF1">
    <property type="entry name" value="FAMILY PROTEIN, PUTATIVE (AFU_ORTHOLOGUE AFUA_3G15060)-RELATED"/>
    <property type="match status" value="1"/>
</dbReference>
<comment type="caution">
    <text evidence="2">The sequence shown here is derived from an EMBL/GenBank/DDBJ whole genome shotgun (WGS) entry which is preliminary data.</text>
</comment>
<dbReference type="InterPro" id="IPR004360">
    <property type="entry name" value="Glyas_Fos-R_dOase_dom"/>
</dbReference>
<dbReference type="SUPFAM" id="SSF54593">
    <property type="entry name" value="Glyoxalase/Bleomycin resistance protein/Dihydroxybiphenyl dioxygenase"/>
    <property type="match status" value="1"/>
</dbReference>
<dbReference type="InterPro" id="IPR037523">
    <property type="entry name" value="VOC_core"/>
</dbReference>
<dbReference type="OrthoDB" id="9813630at2"/>
<proteinExistence type="predicted"/>